<evidence type="ECO:0000256" key="3">
    <source>
        <dbReference type="ARBA" id="ARBA00022475"/>
    </source>
</evidence>
<evidence type="ECO:0000256" key="5">
    <source>
        <dbReference type="ARBA" id="ARBA00022989"/>
    </source>
</evidence>
<dbReference type="RefSeq" id="WP_164534287.1">
    <property type="nucleotide sequence ID" value="NZ_JAALFG010000002.1"/>
</dbReference>
<feature type="transmembrane region" description="Helical" evidence="9">
    <location>
        <begin position="90"/>
        <end position="109"/>
    </location>
</feature>
<comment type="subcellular location">
    <subcellularLocation>
        <location evidence="2">Cell membrane</location>
    </subcellularLocation>
    <subcellularLocation>
        <location evidence="1">Membrane</location>
        <topology evidence="1">Single-pass membrane protein</topology>
    </subcellularLocation>
</comment>
<evidence type="ECO:0000259" key="10">
    <source>
        <dbReference type="Pfam" id="PF10099"/>
    </source>
</evidence>
<reference evidence="11 12" key="2">
    <citation type="submission" date="2020-03" db="EMBL/GenBank/DDBJ databases">
        <title>Devosia chinhatensis sp. nov., isolated from a hexachlorocyclohexane (HCH) dump site in India.</title>
        <authorList>
            <person name="Kumar M."/>
            <person name="Lal R."/>
        </authorList>
    </citation>
    <scope>NUCLEOTIDE SEQUENCE [LARGE SCALE GENOMIC DNA]</scope>
    <source>
        <strain evidence="11 12">H239</strain>
    </source>
</reference>
<keyword evidence="4 9" id="KW-0812">Transmembrane</keyword>
<dbReference type="PANTHER" id="PTHR37461:SF1">
    <property type="entry name" value="ANTI-SIGMA-K FACTOR RSKA"/>
    <property type="match status" value="1"/>
</dbReference>
<dbReference type="GO" id="GO:0006417">
    <property type="term" value="P:regulation of translation"/>
    <property type="evidence" value="ECO:0007669"/>
    <property type="project" value="TreeGrafter"/>
</dbReference>
<dbReference type="GO" id="GO:0016989">
    <property type="term" value="F:sigma factor antagonist activity"/>
    <property type="evidence" value="ECO:0007669"/>
    <property type="project" value="TreeGrafter"/>
</dbReference>
<keyword evidence="5 9" id="KW-1133">Transmembrane helix</keyword>
<dbReference type="AlphaFoldDB" id="A0A6M1SLQ7"/>
<dbReference type="Pfam" id="PF10099">
    <property type="entry name" value="RskA_C"/>
    <property type="match status" value="1"/>
</dbReference>
<feature type="domain" description="Anti-sigma K factor RskA C-terminal" evidence="10">
    <location>
        <begin position="95"/>
        <end position="219"/>
    </location>
</feature>
<keyword evidence="12" id="KW-1185">Reference proteome</keyword>
<protein>
    <recommendedName>
        <fullName evidence="8">Regulator of SigK</fullName>
    </recommendedName>
    <alternativeName>
        <fullName evidence="7">Sigma-K anti-sigma factor RskA</fullName>
    </alternativeName>
</protein>
<dbReference type="InterPro" id="IPR018764">
    <property type="entry name" value="RskA_C"/>
</dbReference>
<dbReference type="PANTHER" id="PTHR37461">
    <property type="entry name" value="ANTI-SIGMA-K FACTOR RSKA"/>
    <property type="match status" value="1"/>
</dbReference>
<keyword evidence="3" id="KW-1003">Cell membrane</keyword>
<dbReference type="GO" id="GO:0005886">
    <property type="term" value="C:plasma membrane"/>
    <property type="evidence" value="ECO:0007669"/>
    <property type="project" value="UniProtKB-SubCell"/>
</dbReference>
<sequence>MTEGDRERIGDYVLGLLEGADLAAFEQQLASDPELRMAVERLRGHLGKLDDTVEPLPANPALWARIASELDTPVVTAAPPRAANDNRWRGFAGIAASLLVALSIGYLAGSNFGQAPQPLMVAVLLTEGSAEPAVLVEAFADDSIRLVPLELAQKPDDRVYQVWTLPDPETGPISMGIFEDPQTMRLAGPNLPAPQSGQLYEITLEPTGGSPTGRPTGPILVKGFAKTPL</sequence>
<organism evidence="11 12">
    <name type="scientific">Devosia aurantiaca</name>
    <dbReference type="NCBI Taxonomy" id="2714858"/>
    <lineage>
        <taxon>Bacteria</taxon>
        <taxon>Pseudomonadati</taxon>
        <taxon>Pseudomonadota</taxon>
        <taxon>Alphaproteobacteria</taxon>
        <taxon>Hyphomicrobiales</taxon>
        <taxon>Devosiaceae</taxon>
        <taxon>Devosia</taxon>
    </lineage>
</organism>
<evidence type="ECO:0000256" key="8">
    <source>
        <dbReference type="ARBA" id="ARBA00030803"/>
    </source>
</evidence>
<comment type="caution">
    <text evidence="11">The sequence shown here is derived from an EMBL/GenBank/DDBJ whole genome shotgun (WGS) entry which is preliminary data.</text>
</comment>
<dbReference type="EMBL" id="JAALFG010000002">
    <property type="protein sequence ID" value="NGP18050.1"/>
    <property type="molecule type" value="Genomic_DNA"/>
</dbReference>
<evidence type="ECO:0000256" key="4">
    <source>
        <dbReference type="ARBA" id="ARBA00022692"/>
    </source>
</evidence>
<dbReference type="InterPro" id="IPR041916">
    <property type="entry name" value="Anti_sigma_zinc_sf"/>
</dbReference>
<accession>A0A6M1SLQ7</accession>
<dbReference type="Gene3D" id="1.10.10.1320">
    <property type="entry name" value="Anti-sigma factor, zinc-finger domain"/>
    <property type="match status" value="1"/>
</dbReference>
<evidence type="ECO:0000256" key="6">
    <source>
        <dbReference type="ARBA" id="ARBA00023136"/>
    </source>
</evidence>
<evidence type="ECO:0000256" key="1">
    <source>
        <dbReference type="ARBA" id="ARBA00004167"/>
    </source>
</evidence>
<reference evidence="11 12" key="1">
    <citation type="submission" date="2020-02" db="EMBL/GenBank/DDBJ databases">
        <authorList>
            <person name="Khan S.A."/>
            <person name="Jeon C.O."/>
            <person name="Chun B.H."/>
        </authorList>
    </citation>
    <scope>NUCLEOTIDE SEQUENCE [LARGE SCALE GENOMIC DNA]</scope>
    <source>
        <strain evidence="11 12">H239</strain>
    </source>
</reference>
<evidence type="ECO:0000256" key="7">
    <source>
        <dbReference type="ARBA" id="ARBA00029829"/>
    </source>
</evidence>
<evidence type="ECO:0000313" key="11">
    <source>
        <dbReference type="EMBL" id="NGP18050.1"/>
    </source>
</evidence>
<evidence type="ECO:0000313" key="12">
    <source>
        <dbReference type="Proteomes" id="UP000474802"/>
    </source>
</evidence>
<evidence type="ECO:0000256" key="2">
    <source>
        <dbReference type="ARBA" id="ARBA00004236"/>
    </source>
</evidence>
<dbReference type="InterPro" id="IPR051474">
    <property type="entry name" value="Anti-sigma-K/W_factor"/>
</dbReference>
<evidence type="ECO:0000256" key="9">
    <source>
        <dbReference type="SAM" id="Phobius"/>
    </source>
</evidence>
<dbReference type="Proteomes" id="UP000474802">
    <property type="component" value="Unassembled WGS sequence"/>
</dbReference>
<keyword evidence="6 9" id="KW-0472">Membrane</keyword>
<gene>
    <name evidence="11" type="ORF">G5575_10620</name>
</gene>
<proteinExistence type="predicted"/>
<name>A0A6M1SLQ7_9HYPH</name>